<gene>
    <name evidence="2" type="ORF">LX70_01735</name>
</gene>
<dbReference type="SUPFAM" id="SSF50891">
    <property type="entry name" value="Cyclophilin-like"/>
    <property type="match status" value="1"/>
</dbReference>
<evidence type="ECO:0000259" key="1">
    <source>
        <dbReference type="Pfam" id="PF18050"/>
    </source>
</evidence>
<dbReference type="InterPro" id="IPR041183">
    <property type="entry name" value="Cyclophilin-like"/>
</dbReference>
<dbReference type="Proteomes" id="UP000238338">
    <property type="component" value="Unassembled WGS sequence"/>
</dbReference>
<dbReference type="EMBL" id="PVEP01000002">
    <property type="protein sequence ID" value="PQV57923.1"/>
    <property type="molecule type" value="Genomic_DNA"/>
</dbReference>
<dbReference type="Gene3D" id="2.40.100.20">
    <property type="match status" value="1"/>
</dbReference>
<accession>A0A2S8SAY2</accession>
<dbReference type="RefSeq" id="WP_245885000.1">
    <property type="nucleotide sequence ID" value="NZ_PVEP01000002.1"/>
</dbReference>
<dbReference type="InterPro" id="IPR029000">
    <property type="entry name" value="Cyclophilin-like_dom_sf"/>
</dbReference>
<keyword evidence="3" id="KW-1185">Reference proteome</keyword>
<protein>
    <recommendedName>
        <fullName evidence="1">Cyclophilin-like domain-containing protein</fullName>
    </recommendedName>
</protein>
<organism evidence="2 3">
    <name type="scientific">Albidovulum denitrificans</name>
    <dbReference type="NCBI Taxonomy" id="404881"/>
    <lineage>
        <taxon>Bacteria</taxon>
        <taxon>Pseudomonadati</taxon>
        <taxon>Pseudomonadota</taxon>
        <taxon>Alphaproteobacteria</taxon>
        <taxon>Rhodobacterales</taxon>
        <taxon>Paracoccaceae</taxon>
        <taxon>Albidovulum</taxon>
    </lineage>
</organism>
<proteinExistence type="predicted"/>
<reference evidence="2 3" key="1">
    <citation type="submission" date="2018-02" db="EMBL/GenBank/DDBJ databases">
        <title>Genomic Encyclopedia of Archaeal and Bacterial Type Strains, Phase II (KMG-II): from individual species to whole genera.</title>
        <authorList>
            <person name="Goeker M."/>
        </authorList>
    </citation>
    <scope>NUCLEOTIDE SEQUENCE [LARGE SCALE GENOMIC DNA]</scope>
    <source>
        <strain evidence="2 3">DSM 18921</strain>
    </source>
</reference>
<evidence type="ECO:0000313" key="2">
    <source>
        <dbReference type="EMBL" id="PQV57923.1"/>
    </source>
</evidence>
<name>A0A2S8SAY2_9RHOB</name>
<sequence>MRLSLIPTILPTALTVAAAWGETQLGQGKGPAMTRIELIAGNETLKATLNDTPAARDFAAMLPLELILRDHNGTEKISDLPRKLDTTGAPKSYAPVAGDITLYAPWGNLAIFHKRFRDSAGLVPLGKFDAPIAGRLKDGPVRIRLAD</sequence>
<evidence type="ECO:0000313" key="3">
    <source>
        <dbReference type="Proteomes" id="UP000238338"/>
    </source>
</evidence>
<comment type="caution">
    <text evidence="2">The sequence shown here is derived from an EMBL/GenBank/DDBJ whole genome shotgun (WGS) entry which is preliminary data.</text>
</comment>
<dbReference type="Pfam" id="PF18050">
    <property type="entry name" value="Cyclophil_like2"/>
    <property type="match status" value="1"/>
</dbReference>
<feature type="domain" description="Cyclophilin-like" evidence="1">
    <location>
        <begin position="39"/>
        <end position="143"/>
    </location>
</feature>
<dbReference type="AlphaFoldDB" id="A0A2S8SAY2"/>